<accession>A0A2N8HER5</accession>
<evidence type="ECO:0000256" key="2">
    <source>
        <dbReference type="RuleBase" id="RU363072"/>
    </source>
</evidence>
<dbReference type="OrthoDB" id="197603at2"/>
<reference evidence="3 4" key="1">
    <citation type="journal article" date="2017" name="BMC Genomics">
        <title>Genome sequencing of 39 Akkermansia muciniphila isolates reveals its population structure, genomic and functional diverisity, and global distribution in mammalian gut microbiotas.</title>
        <authorList>
            <person name="Guo X."/>
            <person name="Li S."/>
            <person name="Zhang J."/>
            <person name="Wu F."/>
            <person name="Li X."/>
            <person name="Wu D."/>
            <person name="Zhang M."/>
            <person name="Ou Z."/>
            <person name="Jie Z."/>
            <person name="Yan Q."/>
            <person name="Li P."/>
            <person name="Yi J."/>
            <person name="Peng Y."/>
        </authorList>
    </citation>
    <scope>NUCLEOTIDE SEQUENCE [LARGE SCALE GENOMIC DNA]</scope>
    <source>
        <strain evidence="3 4">GP24</strain>
    </source>
</reference>
<proteinExistence type="inferred from homology"/>
<sequence>MYRPLIILSLLGVFTAQGRQAGTELLRPDQPEPPAHLLADINLLGGDYGDETAPIPNDSLTQALTGLHAKAHRAGLEFLVENAFSYNSIHHPAPDKPGTQLWYLLHAHANYRLIQAPRNRETWLKLELSGSTALTGKTWRGGNMNDAIGLTGDTHTDIFGERIFFLPEIALLQTFNRGKSAIVAGVVNQTNYFDTNSYANSSFGQFCASPFVNNQVIPMADSNLGVIFQHQFHEQWYAMLGGNFTSCPQNASPLKHTDGKNFNILAELAWVHDSGAVKLTPFMARINELPDGEERKNLNTVAGIALNVEQQLGGSPWKAFCRAGWSDSTRDNFCGAAVQWSGGFVCSQPLQHLGMCEEGEANQFGIALAVTRPDDGSMAEGRSRSKKEVVMECHYNISVTPWFLIQPSLLWISNPAGRDDTGNASVFRLQTILTF</sequence>
<dbReference type="GO" id="GO:0016020">
    <property type="term" value="C:membrane"/>
    <property type="evidence" value="ECO:0007669"/>
    <property type="project" value="InterPro"/>
</dbReference>
<name>A0A2N8HER5_9BACT</name>
<dbReference type="GO" id="GO:0008643">
    <property type="term" value="P:carbohydrate transport"/>
    <property type="evidence" value="ECO:0007669"/>
    <property type="project" value="InterPro"/>
</dbReference>
<dbReference type="InterPro" id="IPR007049">
    <property type="entry name" value="Carb-sel_porin_OprB"/>
</dbReference>
<dbReference type="Proteomes" id="UP000236000">
    <property type="component" value="Unassembled WGS sequence"/>
</dbReference>
<protein>
    <recommendedName>
        <fullName evidence="5">Carbohydrate porin</fullName>
    </recommendedName>
</protein>
<dbReference type="InterPro" id="IPR038673">
    <property type="entry name" value="OprB_sf"/>
</dbReference>
<comment type="similarity">
    <text evidence="1 2">Belongs to the OprB family.</text>
</comment>
<dbReference type="RefSeq" id="WP_102712405.1">
    <property type="nucleotide sequence ID" value="NZ_PJKA01000006.1"/>
</dbReference>
<evidence type="ECO:0008006" key="5">
    <source>
        <dbReference type="Google" id="ProtNLM"/>
    </source>
</evidence>
<dbReference type="EMBL" id="PJKA01000006">
    <property type="protein sequence ID" value="PNC18773.1"/>
    <property type="molecule type" value="Genomic_DNA"/>
</dbReference>
<organism evidence="3 4">
    <name type="scientific">Akkermansia muciniphila</name>
    <dbReference type="NCBI Taxonomy" id="239935"/>
    <lineage>
        <taxon>Bacteria</taxon>
        <taxon>Pseudomonadati</taxon>
        <taxon>Verrucomicrobiota</taxon>
        <taxon>Verrucomicrobiia</taxon>
        <taxon>Verrucomicrobiales</taxon>
        <taxon>Akkermansiaceae</taxon>
        <taxon>Akkermansia</taxon>
    </lineage>
</organism>
<dbReference type="Pfam" id="PF04966">
    <property type="entry name" value="OprB"/>
    <property type="match status" value="1"/>
</dbReference>
<comment type="caution">
    <text evidence="3">The sequence shown here is derived from an EMBL/GenBank/DDBJ whole genome shotgun (WGS) entry which is preliminary data.</text>
</comment>
<dbReference type="GO" id="GO:0015288">
    <property type="term" value="F:porin activity"/>
    <property type="evidence" value="ECO:0007669"/>
    <property type="project" value="InterPro"/>
</dbReference>
<evidence type="ECO:0000313" key="3">
    <source>
        <dbReference type="EMBL" id="PNC18773.1"/>
    </source>
</evidence>
<gene>
    <name evidence="3" type="ORF">CXU22_02965</name>
</gene>
<dbReference type="Gene3D" id="2.40.160.180">
    <property type="entry name" value="Carbohydrate-selective porin OprB"/>
    <property type="match status" value="1"/>
</dbReference>
<dbReference type="AlphaFoldDB" id="A0A2N8HER5"/>
<evidence type="ECO:0000256" key="1">
    <source>
        <dbReference type="ARBA" id="ARBA00008769"/>
    </source>
</evidence>
<evidence type="ECO:0000313" key="4">
    <source>
        <dbReference type="Proteomes" id="UP000236000"/>
    </source>
</evidence>